<comment type="caution">
    <text evidence="1">The sequence shown here is derived from an EMBL/GenBank/DDBJ whole genome shotgun (WGS) entry which is preliminary data.</text>
</comment>
<evidence type="ECO:0000313" key="1">
    <source>
        <dbReference type="EMBL" id="KAF5460647.1"/>
    </source>
</evidence>
<name>A0A833UR50_JUGRE</name>
<feature type="non-terminal residue" evidence="1">
    <location>
        <position position="1"/>
    </location>
</feature>
<accession>A0A833UR50</accession>
<gene>
    <name evidence="1" type="ORF">F2P56_020503</name>
</gene>
<organism evidence="1 2">
    <name type="scientific">Juglans regia</name>
    <name type="common">English walnut</name>
    <dbReference type="NCBI Taxonomy" id="51240"/>
    <lineage>
        <taxon>Eukaryota</taxon>
        <taxon>Viridiplantae</taxon>
        <taxon>Streptophyta</taxon>
        <taxon>Embryophyta</taxon>
        <taxon>Tracheophyta</taxon>
        <taxon>Spermatophyta</taxon>
        <taxon>Magnoliopsida</taxon>
        <taxon>eudicotyledons</taxon>
        <taxon>Gunneridae</taxon>
        <taxon>Pentapetalae</taxon>
        <taxon>rosids</taxon>
        <taxon>fabids</taxon>
        <taxon>Fagales</taxon>
        <taxon>Juglandaceae</taxon>
        <taxon>Juglans</taxon>
    </lineage>
</organism>
<dbReference type="AlphaFoldDB" id="A0A833UR50"/>
<dbReference type="Gramene" id="Jr09_10800_p2">
    <property type="protein sequence ID" value="cds.Jr09_10800_p2"/>
    <property type="gene ID" value="Jr09_10800"/>
</dbReference>
<proteinExistence type="predicted"/>
<reference evidence="1" key="2">
    <citation type="submission" date="2020-03" db="EMBL/GenBank/DDBJ databases">
        <title>Walnut 2.0.</title>
        <authorList>
            <person name="Marrano A."/>
            <person name="Britton M."/>
            <person name="Zimin A.V."/>
            <person name="Zaini P.A."/>
            <person name="Workman R."/>
            <person name="Puiu D."/>
            <person name="Bianco L."/>
            <person name="Allen B.J."/>
            <person name="Troggio M."/>
            <person name="Leslie C.A."/>
            <person name="Timp W."/>
            <person name="Dendekar A."/>
            <person name="Salzberg S.L."/>
            <person name="Neale D.B."/>
        </authorList>
    </citation>
    <scope>NUCLEOTIDE SEQUENCE</scope>
    <source>
        <tissue evidence="1">Leaves</tissue>
    </source>
</reference>
<sequence>IYCAVSSSTLCLSLSPRISISFLHYLHLFSLSHTEALLCIFHYPSHSKNPRKLGTPIRYRPHPFPSENFDSVTPLPWFRQLKSVAFRVHPSIQTRCGGGDVTLNYKEHKNIVICMNNKFTRSL</sequence>
<dbReference type="EMBL" id="LIHL02000009">
    <property type="protein sequence ID" value="KAF5460647.1"/>
    <property type="molecule type" value="Genomic_DNA"/>
</dbReference>
<dbReference type="Proteomes" id="UP000619265">
    <property type="component" value="Unassembled WGS sequence"/>
</dbReference>
<protein>
    <submittedName>
        <fullName evidence="1">Uncharacterized protein</fullName>
    </submittedName>
</protein>
<reference evidence="1" key="1">
    <citation type="submission" date="2015-10" db="EMBL/GenBank/DDBJ databases">
        <authorList>
            <person name="Martinez-Garcia P.J."/>
            <person name="Crepeau M.W."/>
            <person name="Puiu D."/>
            <person name="Gonzalez-Ibeas D."/>
            <person name="Whalen J."/>
            <person name="Stevens K."/>
            <person name="Paul R."/>
            <person name="Butterfield T."/>
            <person name="Britton M."/>
            <person name="Reagan R."/>
            <person name="Chakraborty S."/>
            <person name="Walawage S.L."/>
            <person name="Vasquez-Gross H.A."/>
            <person name="Cardeno C."/>
            <person name="Famula R."/>
            <person name="Pratt K."/>
            <person name="Kuruganti S."/>
            <person name="Aradhya M.K."/>
            <person name="Leslie C.A."/>
            <person name="Dandekar A.M."/>
            <person name="Salzberg S.L."/>
            <person name="Wegrzyn J.L."/>
            <person name="Langley C.H."/>
            <person name="Neale D.B."/>
        </authorList>
    </citation>
    <scope>NUCLEOTIDE SEQUENCE</scope>
    <source>
        <tissue evidence="1">Leaves</tissue>
    </source>
</reference>
<evidence type="ECO:0000313" key="2">
    <source>
        <dbReference type="Proteomes" id="UP000619265"/>
    </source>
</evidence>